<dbReference type="Pfam" id="PF02319">
    <property type="entry name" value="WHD_E2F_TDP"/>
    <property type="match status" value="1"/>
</dbReference>
<dbReference type="InterPro" id="IPR003316">
    <property type="entry name" value="E2F_WHTH_DNA-bd_dom"/>
</dbReference>
<dbReference type="GO" id="GO:0090575">
    <property type="term" value="C:RNA polymerase II transcription regulator complex"/>
    <property type="evidence" value="ECO:0007669"/>
    <property type="project" value="TreeGrafter"/>
</dbReference>
<evidence type="ECO:0000256" key="6">
    <source>
        <dbReference type="RuleBase" id="RU003796"/>
    </source>
</evidence>
<comment type="subcellular location">
    <subcellularLocation>
        <location evidence="6">Nucleus</location>
    </subcellularLocation>
</comment>
<evidence type="ECO:0000256" key="7">
    <source>
        <dbReference type="SAM" id="MobiDB-lite"/>
    </source>
</evidence>
<dbReference type="SUPFAM" id="SSF144074">
    <property type="entry name" value="E2F-DP heterodimerization region"/>
    <property type="match status" value="1"/>
</dbReference>
<dbReference type="PANTHER" id="PTHR12081">
    <property type="entry name" value="TRANSCRIPTION FACTOR E2F"/>
    <property type="match status" value="1"/>
</dbReference>
<feature type="region of interest" description="Disordered" evidence="7">
    <location>
        <begin position="68"/>
        <end position="132"/>
    </location>
</feature>
<proteinExistence type="inferred from homology"/>
<dbReference type="SUPFAM" id="SSF46785">
    <property type="entry name" value="Winged helix' DNA-binding domain"/>
    <property type="match status" value="1"/>
</dbReference>
<reference evidence="9" key="1">
    <citation type="submission" date="2022-05" db="EMBL/GenBank/DDBJ databases">
        <title>The Musa troglodytarum L. genome provides insights into the mechanism of non-climacteric behaviour and enrichment of carotenoids.</title>
        <authorList>
            <person name="Wang J."/>
        </authorList>
    </citation>
    <scope>NUCLEOTIDE SEQUENCE</scope>
    <source>
        <tissue evidence="9">Leaf</tissue>
    </source>
</reference>
<keyword evidence="6" id="KW-0539">Nucleus</keyword>
<evidence type="ECO:0000256" key="5">
    <source>
        <dbReference type="ARBA" id="ARBA00023306"/>
    </source>
</evidence>
<dbReference type="OrthoDB" id="1743261at2759"/>
<feature type="region of interest" description="Disordered" evidence="7">
    <location>
        <begin position="1"/>
        <end position="54"/>
    </location>
</feature>
<evidence type="ECO:0000313" key="10">
    <source>
        <dbReference type="Proteomes" id="UP001055439"/>
    </source>
</evidence>
<dbReference type="InterPro" id="IPR015633">
    <property type="entry name" value="E2F"/>
</dbReference>
<dbReference type="Gene3D" id="1.10.10.10">
    <property type="entry name" value="Winged helix-like DNA-binding domain superfamily/Winged helix DNA-binding domain"/>
    <property type="match status" value="1"/>
</dbReference>
<dbReference type="AlphaFoldDB" id="A0A9E7GID0"/>
<dbReference type="GO" id="GO:0000978">
    <property type="term" value="F:RNA polymerase II cis-regulatory region sequence-specific DNA binding"/>
    <property type="evidence" value="ECO:0007669"/>
    <property type="project" value="InterPro"/>
</dbReference>
<feature type="compositionally biased region" description="Polar residues" evidence="7">
    <location>
        <begin position="119"/>
        <end position="132"/>
    </location>
</feature>
<comment type="similarity">
    <text evidence="1 6">Belongs to the E2F/DP family.</text>
</comment>
<accession>A0A9E7GID0</accession>
<dbReference type="InterPro" id="IPR037241">
    <property type="entry name" value="E2F-DP_heterodim"/>
</dbReference>
<name>A0A9E7GID0_9LILI</name>
<dbReference type="CDD" id="cd14660">
    <property type="entry name" value="E2F_DD"/>
    <property type="match status" value="1"/>
</dbReference>
<dbReference type="EMBL" id="CP097508">
    <property type="protein sequence ID" value="URE11673.1"/>
    <property type="molecule type" value="Genomic_DNA"/>
</dbReference>
<evidence type="ECO:0000313" key="9">
    <source>
        <dbReference type="EMBL" id="URE11673.1"/>
    </source>
</evidence>
<feature type="domain" description="E2F/DP family winged-helix DNA-binding" evidence="8">
    <location>
        <begin position="143"/>
        <end position="208"/>
    </location>
</feature>
<evidence type="ECO:0000256" key="2">
    <source>
        <dbReference type="ARBA" id="ARBA00023015"/>
    </source>
</evidence>
<sequence>MSGGRAAGSRSTQPSRPILQQPKQRRRLLFSSARPPFVTPDEYHSFPAPHGRPIAGNEMVDALVIKSPKPENKDNEAAVSSELKTSPGYAGANNPLLTPVTGKGGKTNGRSKVAKYNKSGPQTPTSNVGSASGNVLTPVGACRYDSSLGLLTKKFINLLKHAQDGILDLNNAAETLEVQKRRIYDITNVLEGIGLIEKKLKNKICWKGLDNARPGEVDDDLSVLQAEIKKLALQEHGLNDCISKIQERLRVFSEDERNKRWLYVTEDDIKGLPCFQNETLIAIKAPHGTTLEVPDPDEAGEYPQRRYRIVLRSTMGPIDVYLVSQFEEKYEEMNSIETPLRLNPMSDPDTVENCMSAIATEESRRKETEFKDQDCQRACPAISSSQDAGGGMMKIVPCDVDTDADYWLLSESGVSITDMWKTSPEVQWDRIYAFSTDDLVTGGTGTTRPPAPTSGVIDHLTQTLVGNKCRADNM</sequence>
<dbReference type="SMART" id="SM01372">
    <property type="entry name" value="E2F_TDP"/>
    <property type="match status" value="1"/>
</dbReference>
<protein>
    <recommendedName>
        <fullName evidence="8">E2F/DP family winged-helix DNA-binding domain-containing protein</fullName>
    </recommendedName>
</protein>
<evidence type="ECO:0000259" key="8">
    <source>
        <dbReference type="SMART" id="SM01372"/>
    </source>
</evidence>
<keyword evidence="2 6" id="KW-0805">Transcription regulation</keyword>
<evidence type="ECO:0000256" key="3">
    <source>
        <dbReference type="ARBA" id="ARBA00023125"/>
    </source>
</evidence>
<dbReference type="InterPro" id="IPR036388">
    <property type="entry name" value="WH-like_DNA-bd_sf"/>
</dbReference>
<organism evidence="9 10">
    <name type="scientific">Musa troglodytarum</name>
    <name type="common">fe'i banana</name>
    <dbReference type="NCBI Taxonomy" id="320322"/>
    <lineage>
        <taxon>Eukaryota</taxon>
        <taxon>Viridiplantae</taxon>
        <taxon>Streptophyta</taxon>
        <taxon>Embryophyta</taxon>
        <taxon>Tracheophyta</taxon>
        <taxon>Spermatophyta</taxon>
        <taxon>Magnoliopsida</taxon>
        <taxon>Liliopsida</taxon>
        <taxon>Zingiberales</taxon>
        <taxon>Musaceae</taxon>
        <taxon>Musa</taxon>
    </lineage>
</organism>
<dbReference type="InterPro" id="IPR032198">
    <property type="entry name" value="E2F_CC-MB"/>
</dbReference>
<dbReference type="PANTHER" id="PTHR12081:SF18">
    <property type="entry name" value="TRANSCRIPTION FACTOR E2F2-RELATED"/>
    <property type="match status" value="1"/>
</dbReference>
<dbReference type="Gene3D" id="6.10.250.540">
    <property type="match status" value="1"/>
</dbReference>
<dbReference type="GO" id="GO:0000981">
    <property type="term" value="F:DNA-binding transcription factor activity, RNA polymerase II-specific"/>
    <property type="evidence" value="ECO:0007669"/>
    <property type="project" value="TreeGrafter"/>
</dbReference>
<dbReference type="Proteomes" id="UP001055439">
    <property type="component" value="Chromosome 6"/>
</dbReference>
<dbReference type="GO" id="GO:0046983">
    <property type="term" value="F:protein dimerization activity"/>
    <property type="evidence" value="ECO:0007669"/>
    <property type="project" value="InterPro"/>
</dbReference>
<keyword evidence="5" id="KW-0131">Cell cycle</keyword>
<dbReference type="FunFam" id="1.10.10.10:FF:000008">
    <property type="entry name" value="E2F transcription factor 1"/>
    <property type="match status" value="1"/>
</dbReference>
<evidence type="ECO:0000256" key="1">
    <source>
        <dbReference type="ARBA" id="ARBA00010940"/>
    </source>
</evidence>
<evidence type="ECO:0000256" key="4">
    <source>
        <dbReference type="ARBA" id="ARBA00023163"/>
    </source>
</evidence>
<dbReference type="Pfam" id="PF16421">
    <property type="entry name" value="E2F_CC-MB"/>
    <property type="match status" value="1"/>
</dbReference>
<gene>
    <name evidence="9" type="ORF">MUK42_24420</name>
</gene>
<keyword evidence="4 6" id="KW-0804">Transcription</keyword>
<keyword evidence="3 6" id="KW-0238">DNA-binding</keyword>
<dbReference type="InterPro" id="IPR036390">
    <property type="entry name" value="WH_DNA-bd_sf"/>
</dbReference>
<keyword evidence="10" id="KW-1185">Reference proteome</keyword>